<reference evidence="2 3" key="1">
    <citation type="submission" date="2016-09" db="EMBL/GenBank/DDBJ databases">
        <title>The draft genome of Dichanthelium oligosanthes: A C3 panicoid grass species.</title>
        <authorList>
            <person name="Studer A.J."/>
            <person name="Schnable J.C."/>
            <person name="Brutnell T.P."/>
        </authorList>
    </citation>
    <scope>NUCLEOTIDE SEQUENCE [LARGE SCALE GENOMIC DNA]</scope>
    <source>
        <strain evidence="3">cv. Kellogg 1175</strain>
        <tissue evidence="2">Leaf</tissue>
    </source>
</reference>
<sequence>MACPVYRKVTLTVSWKAPLTSAPPRPAPPPPRSSPRPPPAASTLLLHHHRHQGHSRCGLHLATLAAPNTLLFPSSVPSLRAYPRLLLAFRRLTTAAVANP</sequence>
<feature type="region of interest" description="Disordered" evidence="1">
    <location>
        <begin position="17"/>
        <end position="42"/>
    </location>
</feature>
<dbReference type="STRING" id="888268.A0A1E5WLQ0"/>
<keyword evidence="3" id="KW-1185">Reference proteome</keyword>
<dbReference type="Proteomes" id="UP000095767">
    <property type="component" value="Unassembled WGS sequence"/>
</dbReference>
<proteinExistence type="predicted"/>
<feature type="compositionally biased region" description="Pro residues" evidence="1">
    <location>
        <begin position="21"/>
        <end position="40"/>
    </location>
</feature>
<organism evidence="2 3">
    <name type="scientific">Dichanthelium oligosanthes</name>
    <dbReference type="NCBI Taxonomy" id="888268"/>
    <lineage>
        <taxon>Eukaryota</taxon>
        <taxon>Viridiplantae</taxon>
        <taxon>Streptophyta</taxon>
        <taxon>Embryophyta</taxon>
        <taxon>Tracheophyta</taxon>
        <taxon>Spermatophyta</taxon>
        <taxon>Magnoliopsida</taxon>
        <taxon>Liliopsida</taxon>
        <taxon>Poales</taxon>
        <taxon>Poaceae</taxon>
        <taxon>PACMAD clade</taxon>
        <taxon>Panicoideae</taxon>
        <taxon>Panicodae</taxon>
        <taxon>Paniceae</taxon>
        <taxon>Dichantheliinae</taxon>
        <taxon>Dichanthelium</taxon>
    </lineage>
</organism>
<name>A0A1E5WLQ0_9POAL</name>
<dbReference type="EMBL" id="LWDX02002147">
    <property type="protein sequence ID" value="OEL38332.1"/>
    <property type="molecule type" value="Genomic_DNA"/>
</dbReference>
<comment type="caution">
    <text evidence="2">The sequence shown here is derived from an EMBL/GenBank/DDBJ whole genome shotgun (WGS) entry which is preliminary data.</text>
</comment>
<evidence type="ECO:0000313" key="3">
    <source>
        <dbReference type="Proteomes" id="UP000095767"/>
    </source>
</evidence>
<dbReference type="AlphaFoldDB" id="A0A1E5WLQ0"/>
<protein>
    <submittedName>
        <fullName evidence="2">Uncharacterized protein</fullName>
    </submittedName>
</protein>
<accession>A0A1E5WLQ0</accession>
<gene>
    <name evidence="2" type="ORF">BAE44_0000649</name>
</gene>
<evidence type="ECO:0000313" key="2">
    <source>
        <dbReference type="EMBL" id="OEL38332.1"/>
    </source>
</evidence>
<evidence type="ECO:0000256" key="1">
    <source>
        <dbReference type="SAM" id="MobiDB-lite"/>
    </source>
</evidence>